<dbReference type="PANTHER" id="PTHR21145">
    <property type="entry name" value="CHORISMATE MUTASE"/>
    <property type="match status" value="1"/>
</dbReference>
<evidence type="ECO:0000313" key="16">
    <source>
        <dbReference type="EMBL" id="CCH59085.1"/>
    </source>
</evidence>
<dbReference type="InterPro" id="IPR037039">
    <property type="entry name" value="CM_AroQ_sf_eucaryotic"/>
</dbReference>
<dbReference type="Proteomes" id="UP000002866">
    <property type="component" value="Chromosome 2"/>
</dbReference>
<organism evidence="16 17">
    <name type="scientific">Henningerozyma blattae (strain ATCC 34711 / CBS 6284 / DSM 70876 / NBRC 10599 / NRRL Y-10934 / UCD 77-7)</name>
    <name type="common">Yeast</name>
    <name type="synonym">Tetrapisispora blattae</name>
    <dbReference type="NCBI Taxonomy" id="1071380"/>
    <lineage>
        <taxon>Eukaryota</taxon>
        <taxon>Fungi</taxon>
        <taxon>Dikarya</taxon>
        <taxon>Ascomycota</taxon>
        <taxon>Saccharomycotina</taxon>
        <taxon>Saccharomycetes</taxon>
        <taxon>Saccharomycetales</taxon>
        <taxon>Saccharomycetaceae</taxon>
        <taxon>Henningerozyma</taxon>
    </lineage>
</organism>
<dbReference type="InterPro" id="IPR008238">
    <property type="entry name" value="Chorismate_mutase_AroQ_euk"/>
</dbReference>
<dbReference type="PANTHER" id="PTHR21145:SF12">
    <property type="entry name" value="CHORISMATE MUTASE"/>
    <property type="match status" value="1"/>
</dbReference>
<dbReference type="Pfam" id="PF01817">
    <property type="entry name" value="CM_2"/>
    <property type="match status" value="1"/>
</dbReference>
<evidence type="ECO:0000256" key="10">
    <source>
        <dbReference type="ARBA" id="ARBA00023141"/>
    </source>
</evidence>
<dbReference type="FunFam" id="1.10.590.10:FF:000002">
    <property type="entry name" value="Chorismate mutase"/>
    <property type="match status" value="1"/>
</dbReference>
<dbReference type="GO" id="GO:0005737">
    <property type="term" value="C:cytoplasm"/>
    <property type="evidence" value="ECO:0007669"/>
    <property type="project" value="UniProtKB-SubCell"/>
</dbReference>
<evidence type="ECO:0000313" key="17">
    <source>
        <dbReference type="Proteomes" id="UP000002866"/>
    </source>
</evidence>
<comment type="catalytic activity">
    <reaction evidence="13">
        <text>chorismate = prephenate</text>
        <dbReference type="Rhea" id="RHEA:13897"/>
        <dbReference type="ChEBI" id="CHEBI:29748"/>
        <dbReference type="ChEBI" id="CHEBI:29934"/>
        <dbReference type="EC" id="5.4.99.5"/>
    </reaction>
    <physiologicalReaction direction="left-to-right" evidence="13">
        <dbReference type="Rhea" id="RHEA:13898"/>
    </physiologicalReaction>
</comment>
<dbReference type="AlphaFoldDB" id="I2GY83"/>
<dbReference type="GO" id="GO:0004106">
    <property type="term" value="F:chorismate mutase activity"/>
    <property type="evidence" value="ECO:0007669"/>
    <property type="project" value="UniProtKB-EC"/>
</dbReference>
<dbReference type="GeneID" id="14494451"/>
<comment type="function">
    <text evidence="14">Catalyzes the Claisen rearrangement of chorismate to prephenate. Acts at the first branch point in the aromatic amino acid pathway where it steers biosynthesis towards phenylalanine and tyrosine, and away from tryptophan.</text>
</comment>
<dbReference type="InParanoid" id="I2GY83"/>
<dbReference type="GO" id="GO:0009094">
    <property type="term" value="P:L-phenylalanine biosynthetic process"/>
    <property type="evidence" value="ECO:0007669"/>
    <property type="project" value="UniProtKB-KW"/>
</dbReference>
<dbReference type="EMBL" id="HE806317">
    <property type="protein sequence ID" value="CCH59085.1"/>
    <property type="molecule type" value="Genomic_DNA"/>
</dbReference>
<comment type="subunit">
    <text evidence="3">Homodimer.</text>
</comment>
<dbReference type="EC" id="5.4.99.5" evidence="4"/>
<dbReference type="HOGENOM" id="CLU_057757_0_0_1"/>
<comment type="pathway">
    <text evidence="2">Metabolic intermediate biosynthesis; prephenate biosynthesis; prephenate from chorismate: step 1/1.</text>
</comment>
<dbReference type="InterPro" id="IPR036263">
    <property type="entry name" value="Chorismate_II_sf"/>
</dbReference>
<dbReference type="GO" id="GO:0072545">
    <property type="term" value="F:L-tyrosine binding"/>
    <property type="evidence" value="ECO:0007669"/>
    <property type="project" value="EnsemblFungi"/>
</dbReference>
<dbReference type="GO" id="GO:0006571">
    <property type="term" value="P:tyrosine biosynthetic process"/>
    <property type="evidence" value="ECO:0007669"/>
    <property type="project" value="UniProtKB-KW"/>
</dbReference>
<keyword evidence="7" id="KW-0827">Tyrosine biosynthesis</keyword>
<keyword evidence="12" id="KW-0413">Isomerase</keyword>
<keyword evidence="6" id="KW-0963">Cytoplasm</keyword>
<evidence type="ECO:0000256" key="12">
    <source>
        <dbReference type="ARBA" id="ARBA00023235"/>
    </source>
</evidence>
<evidence type="ECO:0000256" key="8">
    <source>
        <dbReference type="ARBA" id="ARBA00022533"/>
    </source>
</evidence>
<dbReference type="OMA" id="FLDWALM"/>
<keyword evidence="8" id="KW-0021">Allosteric enzyme</keyword>
<dbReference type="RefSeq" id="XP_004178604.1">
    <property type="nucleotide sequence ID" value="XM_004178556.1"/>
</dbReference>
<evidence type="ECO:0000256" key="9">
    <source>
        <dbReference type="ARBA" id="ARBA00022605"/>
    </source>
</evidence>
<dbReference type="GO" id="GO:0046417">
    <property type="term" value="P:chorismate metabolic process"/>
    <property type="evidence" value="ECO:0007669"/>
    <property type="project" value="EnsemblFungi"/>
</dbReference>
<evidence type="ECO:0000256" key="14">
    <source>
        <dbReference type="ARBA" id="ARBA00055515"/>
    </source>
</evidence>
<dbReference type="NCBIfam" id="TIGR01802">
    <property type="entry name" value="CM_pl-yst"/>
    <property type="match status" value="1"/>
</dbReference>
<evidence type="ECO:0000259" key="15">
    <source>
        <dbReference type="Pfam" id="PF01817"/>
    </source>
</evidence>
<feature type="domain" description="Chorismate mutase" evidence="15">
    <location>
        <begin position="119"/>
        <end position="225"/>
    </location>
</feature>
<name>I2GY83_HENB6</name>
<reference evidence="16 17" key="1">
    <citation type="journal article" date="2011" name="Proc. Natl. Acad. Sci. U.S.A.">
        <title>Evolutionary erosion of yeast sex chromosomes by mating-type switching accidents.</title>
        <authorList>
            <person name="Gordon J.L."/>
            <person name="Armisen D."/>
            <person name="Proux-Wera E."/>
            <person name="Oheigeartaigh S.S."/>
            <person name="Byrne K.P."/>
            <person name="Wolfe K.H."/>
        </authorList>
    </citation>
    <scope>NUCLEOTIDE SEQUENCE [LARGE SCALE GENOMIC DNA]</scope>
    <source>
        <strain evidence="17">ATCC 34711 / CBS 6284 / DSM 70876 / NBRC 10599 / NRRL Y-10934 / UCD 77-7</strain>
    </source>
</reference>
<comment type="subcellular location">
    <subcellularLocation>
        <location evidence="1">Cytoplasm</location>
    </subcellularLocation>
</comment>
<dbReference type="SUPFAM" id="SSF48600">
    <property type="entry name" value="Chorismate mutase II"/>
    <property type="match status" value="1"/>
</dbReference>
<evidence type="ECO:0000256" key="11">
    <source>
        <dbReference type="ARBA" id="ARBA00023222"/>
    </source>
</evidence>
<dbReference type="PROSITE" id="PS51169">
    <property type="entry name" value="CHORISMATE_MUT_3"/>
    <property type="match status" value="1"/>
</dbReference>
<protein>
    <recommendedName>
        <fullName evidence="5">Chorismate mutase</fullName>
        <ecNumber evidence="4">5.4.99.5</ecNumber>
    </recommendedName>
</protein>
<accession>I2GY83</accession>
<evidence type="ECO:0000256" key="2">
    <source>
        <dbReference type="ARBA" id="ARBA00004817"/>
    </source>
</evidence>
<evidence type="ECO:0000256" key="3">
    <source>
        <dbReference type="ARBA" id="ARBA00011738"/>
    </source>
</evidence>
<dbReference type="PIRSF" id="PIRSF017318">
    <property type="entry name" value="Chor_mut_AroQ_eu"/>
    <property type="match status" value="1"/>
</dbReference>
<dbReference type="OrthoDB" id="191918at2759"/>
<dbReference type="InterPro" id="IPR002701">
    <property type="entry name" value="CM_II_prokaryot"/>
</dbReference>
<evidence type="ECO:0000256" key="6">
    <source>
        <dbReference type="ARBA" id="ARBA00022490"/>
    </source>
</evidence>
<dbReference type="GO" id="GO:0120284">
    <property type="term" value="F:tryptophan binding"/>
    <property type="evidence" value="ECO:0007669"/>
    <property type="project" value="EnsemblFungi"/>
</dbReference>
<dbReference type="Gene3D" id="1.10.590.10">
    <property type="entry name" value="Chorismate mutase, AroQ class superfamily, eukaryotic"/>
    <property type="match status" value="1"/>
</dbReference>
<evidence type="ECO:0000256" key="13">
    <source>
        <dbReference type="ARBA" id="ARBA00023979"/>
    </source>
</evidence>
<sequence>MEDTIIFNFIERSHFPTCPTVYEVNNKELNIPNFDGSFLDWAHVQLEIAHSQLRRFESPDENPFFPDKLLKPILPRLEYPPVLDPVASNINYNSKIKNIYIEHIIPLVSKYVGDQPENYGSVATRDIDCLQSLSRRIHFGKFVAEAKFQSNIPLYTELIKNKDIAGITENITNSAVEEKILERLTKKAEVYGVDPTTNSNETKITPEYLVKIYKEFVIPITKEVEIDYLLRRLN</sequence>
<dbReference type="GO" id="GO:0005634">
    <property type="term" value="C:nucleus"/>
    <property type="evidence" value="ECO:0007669"/>
    <property type="project" value="EnsemblFungi"/>
</dbReference>
<keyword evidence="9" id="KW-0028">Amino-acid biosynthesis</keyword>
<evidence type="ECO:0000256" key="1">
    <source>
        <dbReference type="ARBA" id="ARBA00004496"/>
    </source>
</evidence>
<dbReference type="STRING" id="1071380.I2GY83"/>
<keyword evidence="10" id="KW-0057">Aromatic amino acid biosynthesis</keyword>
<evidence type="ECO:0000256" key="5">
    <source>
        <dbReference type="ARBA" id="ARBA00020296"/>
    </source>
</evidence>
<keyword evidence="17" id="KW-1185">Reference proteome</keyword>
<evidence type="ECO:0000256" key="4">
    <source>
        <dbReference type="ARBA" id="ARBA00012404"/>
    </source>
</evidence>
<dbReference type="FunCoup" id="I2GY83">
    <property type="interactions" value="181"/>
</dbReference>
<dbReference type="KEGG" id="tbl:TBLA_0B02430"/>
<dbReference type="eggNOG" id="KOG0795">
    <property type="taxonomic scope" value="Eukaryota"/>
</dbReference>
<dbReference type="UniPathway" id="UPA00120">
    <property type="reaction ID" value="UER00203"/>
</dbReference>
<gene>
    <name evidence="16" type="primary">TBLA0B02430</name>
    <name evidence="16" type="ORF">TBLA_0B02430</name>
</gene>
<evidence type="ECO:0000256" key="7">
    <source>
        <dbReference type="ARBA" id="ARBA00022498"/>
    </source>
</evidence>
<proteinExistence type="predicted"/>
<keyword evidence="11" id="KW-0584">Phenylalanine biosynthesis</keyword>